<evidence type="ECO:0000259" key="10">
    <source>
        <dbReference type="Pfam" id="PF00591"/>
    </source>
</evidence>
<feature type="binding site" evidence="9">
    <location>
        <position position="96"/>
    </location>
    <ligand>
        <name>5-phospho-alpha-D-ribose 1-diphosphate</name>
        <dbReference type="ChEBI" id="CHEBI:58017"/>
    </ligand>
</feature>
<keyword evidence="4 9" id="KW-0808">Transferase</keyword>
<comment type="cofactor">
    <cofactor evidence="9">
        <name>Mg(2+)</name>
        <dbReference type="ChEBI" id="CHEBI:18420"/>
    </cofactor>
    <text evidence="9">Binds 2 magnesium ions per monomer.</text>
</comment>
<protein>
    <recommendedName>
        <fullName evidence="9">Anthranilate phosphoribosyltransferase</fullName>
        <ecNumber evidence="9">2.4.2.18</ecNumber>
    </recommendedName>
</protein>
<comment type="function">
    <text evidence="9">Catalyzes the transfer of the phosphoribosyl group of 5-phosphorylribose-1-pyrophosphate (PRPP) to anthranilate to yield N-(5'-phosphoribosyl)-anthranilate (PRA).</text>
</comment>
<evidence type="ECO:0000256" key="1">
    <source>
        <dbReference type="ARBA" id="ARBA00004907"/>
    </source>
</evidence>
<keyword evidence="9" id="KW-0460">Magnesium</keyword>
<dbReference type="GO" id="GO:0000162">
    <property type="term" value="P:L-tryptophan biosynthetic process"/>
    <property type="evidence" value="ECO:0007669"/>
    <property type="project" value="UniProtKB-UniRule"/>
</dbReference>
<dbReference type="SUPFAM" id="SSF47648">
    <property type="entry name" value="Nucleoside phosphorylase/phosphoribosyltransferase N-terminal domain"/>
    <property type="match status" value="1"/>
</dbReference>
<comment type="similarity">
    <text evidence="9">Belongs to the anthranilate phosphoribosyltransferase family.</text>
</comment>
<evidence type="ECO:0000259" key="11">
    <source>
        <dbReference type="Pfam" id="PF02885"/>
    </source>
</evidence>
<sequence length="350" mass="36197">MSEDRIDEFTWADLLTDLVARRDMDRGTAAAAMERVLSGELTPVQVAGFAVALRAKGETADEIAGMAEGMISQATPVELDRDAVDIVGTGGDRANTVNISTMAALVAAGAGAKVVKHGNRAASSACGTADCLEALGVGVDIDPERQADVLDEVGLTFLFAPRYHASLRHAAPARKELGIQTTFNLLGPLTNPARPHAAAIGIADDAMAPLVADALAARGTRGLVFHGEDGLDELTTTTTSQVWVISDGKVVETEIDPAALGLTPAAPADLVGGDPQFNAGVVRKVLAGEHGPVRDIVLLNAAAALLAHDGPTIDEELVPQLAQELERAVQSIDSGAASGRLDRWIAVTSD</sequence>
<evidence type="ECO:0000256" key="8">
    <source>
        <dbReference type="ARBA" id="ARBA00061188"/>
    </source>
</evidence>
<feature type="binding site" evidence="9">
    <location>
        <position position="233"/>
    </location>
    <ligand>
        <name>Mg(2+)</name>
        <dbReference type="ChEBI" id="CHEBI:18420"/>
        <label>2</label>
    </ligand>
</feature>
<dbReference type="InterPro" id="IPR005940">
    <property type="entry name" value="Anthranilate_Pribosyl_Tfrase"/>
</dbReference>
<evidence type="ECO:0000313" key="12">
    <source>
        <dbReference type="EMBL" id="RFT44481.1"/>
    </source>
</evidence>
<keyword evidence="5 9" id="KW-0822">Tryptophan biosynthesis</keyword>
<dbReference type="HAMAP" id="MF_00211">
    <property type="entry name" value="TrpD"/>
    <property type="match status" value="1"/>
</dbReference>
<feature type="binding site" evidence="9">
    <location>
        <begin position="91"/>
        <end position="92"/>
    </location>
    <ligand>
        <name>5-phospho-alpha-D-ribose 1-diphosphate</name>
        <dbReference type="ChEBI" id="CHEBI:58017"/>
    </ligand>
</feature>
<evidence type="ECO:0000256" key="6">
    <source>
        <dbReference type="ARBA" id="ARBA00023141"/>
    </source>
</evidence>
<dbReference type="RefSeq" id="WP_117189306.1">
    <property type="nucleotide sequence ID" value="NZ_JASORL010000014.1"/>
</dbReference>
<evidence type="ECO:0000256" key="3">
    <source>
        <dbReference type="ARBA" id="ARBA00022676"/>
    </source>
</evidence>
<dbReference type="Gene3D" id="1.20.970.10">
    <property type="entry name" value="Transferase, Pyrimidine Nucleoside Phosphorylase, Chain C"/>
    <property type="match status" value="1"/>
</dbReference>
<evidence type="ECO:0000256" key="4">
    <source>
        <dbReference type="ARBA" id="ARBA00022679"/>
    </source>
</evidence>
<keyword evidence="9" id="KW-0479">Metal-binding</keyword>
<feature type="binding site" evidence="9">
    <location>
        <position position="233"/>
    </location>
    <ligand>
        <name>Mg(2+)</name>
        <dbReference type="ChEBI" id="CHEBI:18420"/>
        <label>1</label>
    </ligand>
</feature>
<comment type="caution">
    <text evidence="9">Lacks conserved residue(s) required for the propagation of feature annotation.</text>
</comment>
<dbReference type="AlphaFoldDB" id="A0A3E2DGM4"/>
<dbReference type="Pfam" id="PF02885">
    <property type="entry name" value="Glycos_trans_3N"/>
    <property type="match status" value="1"/>
</dbReference>
<dbReference type="InterPro" id="IPR036320">
    <property type="entry name" value="Glycosyl_Trfase_fam3_N_dom_sf"/>
</dbReference>
<keyword evidence="6 9" id="KW-0057">Aromatic amino acid biosynthesis</keyword>
<gene>
    <name evidence="9 12" type="primary">trpD</name>
    <name evidence="12" type="ORF">CHT91_06510</name>
</gene>
<dbReference type="EC" id="2.4.2.18" evidence="9"/>
<feature type="binding site" evidence="9">
    <location>
        <position position="119"/>
    </location>
    <ligand>
        <name>anthranilate</name>
        <dbReference type="ChEBI" id="CHEBI:16567"/>
        <label>1</label>
    </ligand>
</feature>
<dbReference type="GO" id="GO:0000287">
    <property type="term" value="F:magnesium ion binding"/>
    <property type="evidence" value="ECO:0007669"/>
    <property type="project" value="UniProtKB-UniRule"/>
</dbReference>
<dbReference type="Proteomes" id="UP000259211">
    <property type="component" value="Unassembled WGS sequence"/>
</dbReference>
<keyword evidence="3 9" id="KW-0328">Glycosyltransferase</keyword>
<evidence type="ECO:0000256" key="2">
    <source>
        <dbReference type="ARBA" id="ARBA00022605"/>
    </source>
</evidence>
<dbReference type="NCBIfam" id="TIGR01245">
    <property type="entry name" value="trpD"/>
    <property type="match status" value="1"/>
</dbReference>
<feature type="binding site" evidence="9">
    <location>
        <position position="100"/>
    </location>
    <ligand>
        <name>Mg(2+)</name>
        <dbReference type="ChEBI" id="CHEBI:18420"/>
        <label>1</label>
    </ligand>
</feature>
<dbReference type="EMBL" id="NOWI01000005">
    <property type="protein sequence ID" value="RFT44481.1"/>
    <property type="molecule type" value="Genomic_DNA"/>
</dbReference>
<dbReference type="FunFam" id="3.40.1030.10:FF:000002">
    <property type="entry name" value="Anthranilate phosphoribosyltransferase"/>
    <property type="match status" value="1"/>
</dbReference>
<dbReference type="InterPro" id="IPR035902">
    <property type="entry name" value="Nuc_phospho_transferase"/>
</dbReference>
<evidence type="ECO:0000256" key="9">
    <source>
        <dbReference type="HAMAP-Rule" id="MF_00211"/>
    </source>
</evidence>
<dbReference type="InterPro" id="IPR000312">
    <property type="entry name" value="Glycosyl_Trfase_fam3"/>
</dbReference>
<organism evidence="12 13">
    <name type="scientific">Cutibacterium avidum</name>
    <dbReference type="NCBI Taxonomy" id="33010"/>
    <lineage>
        <taxon>Bacteria</taxon>
        <taxon>Bacillati</taxon>
        <taxon>Actinomycetota</taxon>
        <taxon>Actinomycetes</taxon>
        <taxon>Propionibacteriales</taxon>
        <taxon>Propionibacteriaceae</taxon>
        <taxon>Cutibacterium</taxon>
    </lineage>
</organism>
<feature type="binding site" evidence="9">
    <location>
        <position position="232"/>
    </location>
    <ligand>
        <name>Mg(2+)</name>
        <dbReference type="ChEBI" id="CHEBI:18420"/>
        <label>2</label>
    </ligand>
</feature>
<dbReference type="GO" id="GO:0004048">
    <property type="term" value="F:anthranilate phosphoribosyltransferase activity"/>
    <property type="evidence" value="ECO:0007669"/>
    <property type="project" value="UniProtKB-UniRule"/>
</dbReference>
<name>A0A3E2DGM4_9ACTN</name>
<feature type="binding site" evidence="9">
    <location>
        <position position="128"/>
    </location>
    <ligand>
        <name>5-phospho-alpha-D-ribose 1-diphosphate</name>
        <dbReference type="ChEBI" id="CHEBI:58017"/>
    </ligand>
</feature>
<feature type="binding site" evidence="9">
    <location>
        <position position="174"/>
    </location>
    <ligand>
        <name>anthranilate</name>
        <dbReference type="ChEBI" id="CHEBI:16567"/>
        <label>2</label>
    </ligand>
</feature>
<dbReference type="GO" id="GO:0005829">
    <property type="term" value="C:cytosol"/>
    <property type="evidence" value="ECO:0007669"/>
    <property type="project" value="TreeGrafter"/>
</dbReference>
<proteinExistence type="inferred from homology"/>
<comment type="caution">
    <text evidence="12">The sequence shown here is derived from an EMBL/GenBank/DDBJ whole genome shotgun (WGS) entry which is preliminary data.</text>
</comment>
<feature type="binding site" evidence="9">
    <location>
        <begin position="98"/>
        <end position="101"/>
    </location>
    <ligand>
        <name>5-phospho-alpha-D-ribose 1-diphosphate</name>
        <dbReference type="ChEBI" id="CHEBI:58017"/>
    </ligand>
</feature>
<evidence type="ECO:0000313" key="13">
    <source>
        <dbReference type="Proteomes" id="UP000259211"/>
    </source>
</evidence>
<dbReference type="Gene3D" id="3.40.1030.10">
    <property type="entry name" value="Nucleoside phosphorylase/phosphoribosyltransferase catalytic domain"/>
    <property type="match status" value="1"/>
</dbReference>
<feature type="binding site" evidence="9">
    <location>
        <position position="88"/>
    </location>
    <ligand>
        <name>anthranilate</name>
        <dbReference type="ChEBI" id="CHEBI:16567"/>
        <label>1</label>
    </ligand>
</feature>
<comment type="subunit">
    <text evidence="9">Homodimer.</text>
</comment>
<feature type="binding site" evidence="9">
    <location>
        <position position="88"/>
    </location>
    <ligand>
        <name>5-phospho-alpha-D-ribose 1-diphosphate</name>
        <dbReference type="ChEBI" id="CHEBI:58017"/>
    </ligand>
</feature>
<dbReference type="PANTHER" id="PTHR43285">
    <property type="entry name" value="ANTHRANILATE PHOSPHORIBOSYLTRANSFERASE"/>
    <property type="match status" value="1"/>
</dbReference>
<comment type="catalytic activity">
    <reaction evidence="7 9">
        <text>N-(5-phospho-beta-D-ribosyl)anthranilate + diphosphate = 5-phospho-alpha-D-ribose 1-diphosphate + anthranilate</text>
        <dbReference type="Rhea" id="RHEA:11768"/>
        <dbReference type="ChEBI" id="CHEBI:16567"/>
        <dbReference type="ChEBI" id="CHEBI:18277"/>
        <dbReference type="ChEBI" id="CHEBI:33019"/>
        <dbReference type="ChEBI" id="CHEBI:58017"/>
        <dbReference type="EC" id="2.4.2.18"/>
    </reaction>
</comment>
<dbReference type="PANTHER" id="PTHR43285:SF2">
    <property type="entry name" value="ANTHRANILATE PHOSPHORIBOSYLTRANSFERASE"/>
    <property type="match status" value="1"/>
</dbReference>
<comment type="similarity">
    <text evidence="8">In the C-terminal section; belongs to the anthranilate phosphoribosyltransferase family.</text>
</comment>
<dbReference type="Pfam" id="PF00591">
    <property type="entry name" value="Glycos_transf_3"/>
    <property type="match status" value="1"/>
</dbReference>
<feature type="domain" description="Glycosyl transferase family 3" evidence="10">
    <location>
        <begin position="82"/>
        <end position="337"/>
    </location>
</feature>
<evidence type="ECO:0000256" key="5">
    <source>
        <dbReference type="ARBA" id="ARBA00022822"/>
    </source>
</evidence>
<feature type="binding site" evidence="9">
    <location>
        <begin position="116"/>
        <end position="124"/>
    </location>
    <ligand>
        <name>5-phospho-alpha-D-ribose 1-diphosphate</name>
        <dbReference type="ChEBI" id="CHEBI:58017"/>
    </ligand>
</feature>
<reference evidence="12 13" key="1">
    <citation type="submission" date="2017-07" db="EMBL/GenBank/DDBJ databases">
        <authorList>
            <person name="Sun Z.S."/>
            <person name="Albrecht U."/>
            <person name="Echele G."/>
            <person name="Lee C.C."/>
        </authorList>
    </citation>
    <scope>NUCLEOTIDE SEQUENCE [LARGE SCALE GENOMIC DNA]</scope>
    <source>
        <strain evidence="12 13">P16-029</strain>
    </source>
</reference>
<evidence type="ECO:0000256" key="7">
    <source>
        <dbReference type="ARBA" id="ARBA00052328"/>
    </source>
</evidence>
<dbReference type="InterPro" id="IPR017459">
    <property type="entry name" value="Glycosyl_Trfase_fam3_N_dom"/>
</dbReference>
<dbReference type="SUPFAM" id="SSF52418">
    <property type="entry name" value="Nucleoside phosphorylase/phosphoribosyltransferase catalytic domain"/>
    <property type="match status" value="1"/>
</dbReference>
<dbReference type="UniPathway" id="UPA00035">
    <property type="reaction ID" value="UER00041"/>
</dbReference>
<keyword evidence="2 9" id="KW-0028">Amino-acid biosynthesis</keyword>
<accession>A0A3E2DGM4</accession>
<comment type="pathway">
    <text evidence="1 9">Amino-acid biosynthesis; L-tryptophan biosynthesis; L-tryptophan from chorismate: step 2/5.</text>
</comment>
<feature type="domain" description="Glycosyl transferase family 3 N-terminal" evidence="11">
    <location>
        <begin position="13"/>
        <end position="74"/>
    </location>
</feature>